<sequence>MLNSSDCLKGLFPVAHNISGCSLVPKLVLFNYTHRRIAENQILFGNSIRTPVKNGAFRSKLKIEGKNLAERSETKFPARWIDYGGCIPSILQALNTVQDLDEALKPWEGSLNNKERTIILKEQSNWRRAQEIFYWFKKKGCYELNVIHYNIMLRIFGRARRWDLVQKFWSEMKSNRVVAPTNSTYGTLINAYCKAGLNKEALLWLGHMYKQGMEPDEVTMGIVVQMYKQAGEFQKAEQFFKKWSMNSSDTPETPKCYSLYTYNTLIDTYGKAGKLEKASDTFAQMLRAGIVPDVVTFNTMIHVCGNHGHFEEVASLMAMMEELRCLPNTRTYNILISLYVKSGDIGLAASYLLKMKVDGQVPDIVSYRTLLYAYSIRNMVGEAEALVLEMEEKGLELDEYTQSALTRMYINAGMLEQSWKWFERFQNTMSSECFSAIIDAFGEHGYLSLAEKSFICCLDKQKLSVAVFNVMIKAYGIGKKHDKACDLFDSIENYSILPDKCTYNSLIQILSGAEMPHKAVSYVRKMQEVGLISDCIPYSMVMTSFAKLGELQLAVDLFNEMISFSFHPDIVVYSILINGFAEIGNVQEAMKYVELMKNAGLAVNSVICNSLIKLYTKVGYLQEAKEIFELVKSLEDGPDVYSSNCMIDLYSENEMVEEAEEIFDNLKSRGQANEFSYSKMLYLYKKIGQFSKGCRIAQEMQNLGLLNDTLSFNNVIGFYASDGRMKEVVKAFQHMLASHVPPNDATFKSLGVILLKHGVSRDAINHLELVRKKDVHIGSLEWIKTLCSIIRLDYTVLKLDDKTKNHFEADCSVSGFRSELGGSVKGSLNLKQCLYG</sequence>
<feature type="repeat" description="PPR" evidence="2">
    <location>
        <begin position="639"/>
        <end position="673"/>
    </location>
</feature>
<dbReference type="SUPFAM" id="SSF81901">
    <property type="entry name" value="HCP-like"/>
    <property type="match status" value="1"/>
</dbReference>
<reference evidence="4" key="1">
    <citation type="submission" date="2025-08" db="UniProtKB">
        <authorList>
            <consortium name="RefSeq"/>
        </authorList>
    </citation>
    <scope>IDENTIFICATION</scope>
</reference>
<feature type="repeat" description="PPR" evidence="2">
    <location>
        <begin position="145"/>
        <end position="179"/>
    </location>
</feature>
<dbReference type="InterPro" id="IPR051114">
    <property type="entry name" value="Mito_RNA_Proc_CCM1"/>
</dbReference>
<feature type="repeat" description="PPR" evidence="2">
    <location>
        <begin position="604"/>
        <end position="638"/>
    </location>
</feature>
<dbReference type="RefSeq" id="XP_010932857.1">
    <property type="nucleotide sequence ID" value="XM_010934555.2"/>
</dbReference>
<name>A0A6I9RV25_ELAGV</name>
<evidence type="ECO:0000313" key="3">
    <source>
        <dbReference type="Proteomes" id="UP000504607"/>
    </source>
</evidence>
<feature type="repeat" description="PPR" evidence="2">
    <location>
        <begin position="464"/>
        <end position="498"/>
    </location>
</feature>
<feature type="repeat" description="PPR" evidence="2">
    <location>
        <begin position="181"/>
        <end position="215"/>
    </location>
</feature>
<dbReference type="FunCoup" id="A0A6I9RV25">
    <property type="interactions" value="2197"/>
</dbReference>
<accession>A0A6I9RV25</accession>
<feature type="repeat" description="PPR" evidence="2">
    <location>
        <begin position="499"/>
        <end position="533"/>
    </location>
</feature>
<dbReference type="Pfam" id="PF13812">
    <property type="entry name" value="PPR_3"/>
    <property type="match status" value="1"/>
</dbReference>
<keyword evidence="1" id="KW-0677">Repeat</keyword>
<feature type="repeat" description="PPR" evidence="2">
    <location>
        <begin position="708"/>
        <end position="742"/>
    </location>
</feature>
<dbReference type="Pfam" id="PF13041">
    <property type="entry name" value="PPR_2"/>
    <property type="match status" value="5"/>
</dbReference>
<dbReference type="Pfam" id="PF01535">
    <property type="entry name" value="PPR"/>
    <property type="match status" value="2"/>
</dbReference>
<dbReference type="Gene3D" id="1.25.40.10">
    <property type="entry name" value="Tetratricopeptide repeat domain"/>
    <property type="match status" value="5"/>
</dbReference>
<feature type="repeat" description="PPR" evidence="2">
    <location>
        <begin position="258"/>
        <end position="292"/>
    </location>
</feature>
<feature type="repeat" description="PPR" evidence="2">
    <location>
        <begin position="328"/>
        <end position="362"/>
    </location>
</feature>
<dbReference type="InterPro" id="IPR002885">
    <property type="entry name" value="PPR_rpt"/>
</dbReference>
<organism evidence="3 4">
    <name type="scientific">Elaeis guineensis var. tenera</name>
    <name type="common">Oil palm</name>
    <dbReference type="NCBI Taxonomy" id="51953"/>
    <lineage>
        <taxon>Eukaryota</taxon>
        <taxon>Viridiplantae</taxon>
        <taxon>Streptophyta</taxon>
        <taxon>Embryophyta</taxon>
        <taxon>Tracheophyta</taxon>
        <taxon>Spermatophyta</taxon>
        <taxon>Magnoliopsida</taxon>
        <taxon>Liliopsida</taxon>
        <taxon>Arecaceae</taxon>
        <taxon>Arecoideae</taxon>
        <taxon>Cocoseae</taxon>
        <taxon>Elaeidinae</taxon>
        <taxon>Elaeis</taxon>
    </lineage>
</organism>
<dbReference type="GO" id="GO:0006396">
    <property type="term" value="P:RNA processing"/>
    <property type="evidence" value="ECO:0007669"/>
    <property type="project" value="TreeGrafter"/>
</dbReference>
<feature type="repeat" description="PPR" evidence="2">
    <location>
        <begin position="363"/>
        <end position="397"/>
    </location>
</feature>
<dbReference type="GO" id="GO:0003729">
    <property type="term" value="F:mRNA binding"/>
    <property type="evidence" value="ECO:0007669"/>
    <property type="project" value="TreeGrafter"/>
</dbReference>
<feature type="repeat" description="PPR" evidence="2">
    <location>
        <begin position="569"/>
        <end position="603"/>
    </location>
</feature>
<dbReference type="InterPro" id="IPR011990">
    <property type="entry name" value="TPR-like_helical_dom_sf"/>
</dbReference>
<dbReference type="Proteomes" id="UP000504607">
    <property type="component" value="Chromosome 10"/>
</dbReference>
<dbReference type="PANTHER" id="PTHR47934:SF6">
    <property type="entry name" value="MITOCHONDRIAL GROUP I INTRON SPLICING FACTOR CCM1-RELATED"/>
    <property type="match status" value="1"/>
</dbReference>
<dbReference type="PANTHER" id="PTHR47934">
    <property type="entry name" value="PENTATRICOPEPTIDE REPEAT-CONTAINING PROTEIN PET309, MITOCHONDRIAL"/>
    <property type="match status" value="1"/>
</dbReference>
<gene>
    <name evidence="4" type="primary">LOC105053421</name>
</gene>
<proteinExistence type="predicted"/>
<evidence type="ECO:0000256" key="2">
    <source>
        <dbReference type="PROSITE-ProRule" id="PRU00708"/>
    </source>
</evidence>
<dbReference type="InParanoid" id="A0A6I9RV25"/>
<protein>
    <submittedName>
        <fullName evidence="4">LOW QUALITY PROTEIN: pentatricopeptide repeat-containing protein At3g23020</fullName>
    </submittedName>
</protein>
<dbReference type="PROSITE" id="PS51375">
    <property type="entry name" value="PPR"/>
    <property type="match status" value="13"/>
</dbReference>
<feature type="repeat" description="PPR" evidence="2">
    <location>
        <begin position="534"/>
        <end position="568"/>
    </location>
</feature>
<evidence type="ECO:0000256" key="1">
    <source>
        <dbReference type="ARBA" id="ARBA00022737"/>
    </source>
</evidence>
<dbReference type="AlphaFoldDB" id="A0A6I9RV25"/>
<dbReference type="NCBIfam" id="TIGR00756">
    <property type="entry name" value="PPR"/>
    <property type="match status" value="12"/>
</dbReference>
<feature type="repeat" description="PPR" evidence="2">
    <location>
        <begin position="293"/>
        <end position="327"/>
    </location>
</feature>
<evidence type="ECO:0000313" key="4">
    <source>
        <dbReference type="RefSeq" id="XP_010932857.1"/>
    </source>
</evidence>
<dbReference type="OrthoDB" id="185373at2759"/>
<dbReference type="GO" id="GO:0005739">
    <property type="term" value="C:mitochondrion"/>
    <property type="evidence" value="ECO:0007669"/>
    <property type="project" value="TreeGrafter"/>
</dbReference>
<dbReference type="GO" id="GO:0007005">
    <property type="term" value="P:mitochondrion organization"/>
    <property type="evidence" value="ECO:0007669"/>
    <property type="project" value="TreeGrafter"/>
</dbReference>
<keyword evidence="3" id="KW-1185">Reference proteome</keyword>